<name>A0A2A6EFA9_PREIN</name>
<dbReference type="Proteomes" id="UP000219058">
    <property type="component" value="Unassembled WGS sequence"/>
</dbReference>
<dbReference type="AlphaFoldDB" id="A0A2A6EFA9"/>
<dbReference type="EMBL" id="NSLY01000019">
    <property type="protein sequence ID" value="PDP60002.1"/>
    <property type="molecule type" value="Genomic_DNA"/>
</dbReference>
<comment type="caution">
    <text evidence="2">The sequence shown here is derived from an EMBL/GenBank/DDBJ whole genome shotgun (WGS) entry which is preliminary data.</text>
</comment>
<accession>A0A2A6EFA9</accession>
<proteinExistence type="predicted"/>
<evidence type="ECO:0000313" key="3">
    <source>
        <dbReference type="Proteomes" id="UP000219058"/>
    </source>
</evidence>
<evidence type="ECO:0000256" key="1">
    <source>
        <dbReference type="SAM" id="Phobius"/>
    </source>
</evidence>
<gene>
    <name evidence="2" type="ORF">CLI71_07670</name>
</gene>
<keyword evidence="1" id="KW-0472">Membrane</keyword>
<feature type="transmembrane region" description="Helical" evidence="1">
    <location>
        <begin position="42"/>
        <end position="61"/>
    </location>
</feature>
<organism evidence="2 3">
    <name type="scientific">Prevotella intermedia</name>
    <dbReference type="NCBI Taxonomy" id="28131"/>
    <lineage>
        <taxon>Bacteria</taxon>
        <taxon>Pseudomonadati</taxon>
        <taxon>Bacteroidota</taxon>
        <taxon>Bacteroidia</taxon>
        <taxon>Bacteroidales</taxon>
        <taxon>Prevotellaceae</taxon>
        <taxon>Prevotella</taxon>
    </lineage>
</organism>
<evidence type="ECO:0000313" key="2">
    <source>
        <dbReference type="EMBL" id="PDP60002.1"/>
    </source>
</evidence>
<reference evidence="2 3" key="1">
    <citation type="submission" date="2017-09" db="EMBL/GenBank/DDBJ databases">
        <title>Phase variable restriction modification systems are present in the genome sequences of periodontal pathogens Prevotella intermedia, Tannerella forsythia and Porphyromonas gingivalis.</title>
        <authorList>
            <person name="Haigh R.D."/>
            <person name="Crawford L."/>
            <person name="Ralph J."/>
            <person name="Wanford J."/>
            <person name="Vartoukian S.R."/>
            <person name="Hijazib K."/>
            <person name="Wade W."/>
            <person name="Oggioni M.R."/>
        </authorList>
    </citation>
    <scope>NUCLEOTIDE SEQUENCE [LARGE SCALE GENOMIC DNA]</scope>
    <source>
        <strain evidence="2 3">WW2834</strain>
    </source>
</reference>
<keyword evidence="1" id="KW-0812">Transmembrane</keyword>
<keyword evidence="1" id="KW-1133">Transmembrane helix</keyword>
<protein>
    <submittedName>
        <fullName evidence="2">Uncharacterized protein</fullName>
    </submittedName>
</protein>
<sequence length="128" mass="14524">MRQAKKHIHNAQLYTLYNIGVDATVTGCGSLQKKIEKKLRKYLVVPNIYVLSLSLSLSLSLDRPGVTTFFNYFVRAREAWRATHSEQRTHRSFLCSSLYSIVCHAQSDISPVLSHKNIINIYGVNLAV</sequence>